<dbReference type="NCBIfam" id="TIGR02762">
    <property type="entry name" value="TraL_TIGR"/>
    <property type="match status" value="1"/>
</dbReference>
<dbReference type="InterPro" id="IPR009838">
    <property type="entry name" value="T4SS_TraL"/>
</dbReference>
<gene>
    <name evidence="2" type="ORF">LCGC14_1489550</name>
</gene>
<dbReference type="EMBL" id="LAZR01010697">
    <property type="protein sequence ID" value="KKM65607.1"/>
    <property type="molecule type" value="Genomic_DNA"/>
</dbReference>
<evidence type="ECO:0008006" key="3">
    <source>
        <dbReference type="Google" id="ProtNLM"/>
    </source>
</evidence>
<feature type="transmembrane region" description="Helical" evidence="1">
    <location>
        <begin position="28"/>
        <end position="51"/>
    </location>
</feature>
<evidence type="ECO:0000256" key="1">
    <source>
        <dbReference type="SAM" id="Phobius"/>
    </source>
</evidence>
<dbReference type="Pfam" id="PF07178">
    <property type="entry name" value="TraL"/>
    <property type="match status" value="1"/>
</dbReference>
<protein>
    <recommendedName>
        <fullName evidence="3">Type IV conjugative transfer system protein TraL</fullName>
    </recommendedName>
</protein>
<sequence length="94" mass="10762">MRKAKKIPQRVDEPPHILLWSADELAPLLLGIVVGMFLGELLICTVLGFVITQFYRRYRENHPDGFLLHILYHAGIPVTKGKSMVNPFIKRLLP</sequence>
<keyword evidence="1" id="KW-1133">Transmembrane helix</keyword>
<name>A0A0F9M8Y9_9ZZZZ</name>
<organism evidence="2">
    <name type="scientific">marine sediment metagenome</name>
    <dbReference type="NCBI Taxonomy" id="412755"/>
    <lineage>
        <taxon>unclassified sequences</taxon>
        <taxon>metagenomes</taxon>
        <taxon>ecological metagenomes</taxon>
    </lineage>
</organism>
<dbReference type="AlphaFoldDB" id="A0A0F9M8Y9"/>
<accession>A0A0F9M8Y9</accession>
<evidence type="ECO:0000313" key="2">
    <source>
        <dbReference type="EMBL" id="KKM65607.1"/>
    </source>
</evidence>
<dbReference type="GO" id="GO:0019867">
    <property type="term" value="C:outer membrane"/>
    <property type="evidence" value="ECO:0007669"/>
    <property type="project" value="InterPro"/>
</dbReference>
<reference evidence="2" key="1">
    <citation type="journal article" date="2015" name="Nature">
        <title>Complex archaea that bridge the gap between prokaryotes and eukaryotes.</title>
        <authorList>
            <person name="Spang A."/>
            <person name="Saw J.H."/>
            <person name="Jorgensen S.L."/>
            <person name="Zaremba-Niedzwiedzka K."/>
            <person name="Martijn J."/>
            <person name="Lind A.E."/>
            <person name="van Eijk R."/>
            <person name="Schleper C."/>
            <person name="Guy L."/>
            <person name="Ettema T.J."/>
        </authorList>
    </citation>
    <scope>NUCLEOTIDE SEQUENCE</scope>
</reference>
<keyword evidence="1" id="KW-0812">Transmembrane</keyword>
<proteinExistence type="predicted"/>
<keyword evidence="1" id="KW-0472">Membrane</keyword>
<comment type="caution">
    <text evidence="2">The sequence shown here is derived from an EMBL/GenBank/DDBJ whole genome shotgun (WGS) entry which is preliminary data.</text>
</comment>